<keyword evidence="7" id="KW-0804">Transcription</keyword>
<keyword evidence="8" id="KW-0539">Nucleus</keyword>
<dbReference type="Gene3D" id="3.30.1360.10">
    <property type="entry name" value="RNA polymerase, RBP11-like subunit"/>
    <property type="match status" value="1"/>
</dbReference>
<dbReference type="InterPro" id="IPR044865">
    <property type="entry name" value="MRH_dom"/>
</dbReference>
<dbReference type="InterPro" id="IPR045149">
    <property type="entry name" value="OS-9-like"/>
</dbReference>
<dbReference type="GO" id="GO:0005665">
    <property type="term" value="C:RNA polymerase II, core complex"/>
    <property type="evidence" value="ECO:0007669"/>
    <property type="project" value="InterPro"/>
</dbReference>
<evidence type="ECO:0000256" key="7">
    <source>
        <dbReference type="ARBA" id="ARBA00023163"/>
    </source>
</evidence>
<dbReference type="PANTHER" id="PTHR15414">
    <property type="entry name" value="OS-9-RELATED"/>
    <property type="match status" value="1"/>
</dbReference>
<dbReference type="GO" id="GO:0046983">
    <property type="term" value="F:protein dimerization activity"/>
    <property type="evidence" value="ECO:0007669"/>
    <property type="project" value="InterPro"/>
</dbReference>
<dbReference type="InterPro" id="IPR009025">
    <property type="entry name" value="RBP11-like_dimer"/>
</dbReference>
<name>A0A368G360_ANCCA</name>
<organism evidence="10 11">
    <name type="scientific">Ancylostoma caninum</name>
    <name type="common">Dog hookworm</name>
    <dbReference type="NCBI Taxonomy" id="29170"/>
    <lineage>
        <taxon>Eukaryota</taxon>
        <taxon>Metazoa</taxon>
        <taxon>Ecdysozoa</taxon>
        <taxon>Nematoda</taxon>
        <taxon>Chromadorea</taxon>
        <taxon>Rhabditida</taxon>
        <taxon>Rhabditina</taxon>
        <taxon>Rhabditomorpha</taxon>
        <taxon>Strongyloidea</taxon>
        <taxon>Ancylostomatidae</taxon>
        <taxon>Ancylostomatinae</taxon>
        <taxon>Ancylostoma</taxon>
    </lineage>
</organism>
<evidence type="ECO:0000256" key="6">
    <source>
        <dbReference type="ARBA" id="ARBA00023157"/>
    </source>
</evidence>
<comment type="subcellular location">
    <subcellularLocation>
        <location evidence="2">Endoplasmic reticulum</location>
    </subcellularLocation>
    <subcellularLocation>
        <location evidence="1">Nucleus</location>
    </subcellularLocation>
</comment>
<keyword evidence="4" id="KW-0732">Signal</keyword>
<protein>
    <submittedName>
        <fullName evidence="10">RNA polymerase Rpb3/Rpb11 dimerization domain protein</fullName>
    </submittedName>
</protein>
<dbReference type="InterPro" id="IPR036603">
    <property type="entry name" value="RBP11-like"/>
</dbReference>
<dbReference type="GO" id="GO:0005788">
    <property type="term" value="C:endoplasmic reticulum lumen"/>
    <property type="evidence" value="ECO:0007669"/>
    <property type="project" value="TreeGrafter"/>
</dbReference>
<dbReference type="STRING" id="29170.A0A368G360"/>
<dbReference type="OrthoDB" id="448954at2759"/>
<evidence type="ECO:0000313" key="10">
    <source>
        <dbReference type="EMBL" id="RCN38866.1"/>
    </source>
</evidence>
<evidence type="ECO:0000256" key="8">
    <source>
        <dbReference type="ARBA" id="ARBA00023242"/>
    </source>
</evidence>
<evidence type="ECO:0000256" key="1">
    <source>
        <dbReference type="ARBA" id="ARBA00004123"/>
    </source>
</evidence>
<feature type="domain" description="MRH" evidence="9">
    <location>
        <begin position="178"/>
        <end position="299"/>
    </location>
</feature>
<evidence type="ECO:0000256" key="3">
    <source>
        <dbReference type="ARBA" id="ARBA00022478"/>
    </source>
</evidence>
<sequence length="840" mass="96179">MMTWLSWQCTEADSMRYSFCVSSQLLKDPMVLFAGYKNPHPLEHKILLRVQTTGQTTPADALINAITDLIAELSLFEERFKMEPRNTLYEPDISSVLSGIDPSFNLSTVSSNNKEDILKKIYEDLPAKDDKQYIFIKSKTGQNFACKLPKVEPPKKPQETSYNPKYLAELVSASFYIKNCISKDLGWWKYKLCRGIDVKQWHGAKNEAQQVTNSLGIFLGKYAVPPFQTSTPDRLMYLEEQYEGGTLCDLPDKKSARKTSVRYECDPQLSTSEAYIDQVEEAASCEYLITVKVGSLCSLSSFMPPNLNQANEIICQPFVSKEAIEKFLEDTIRKRAAQEEATKLADDALNMVRRIQRRRASMRRIELMRDTATEKSALRAHIDKEYNDAVEKYISIAVTARMGDTIDGDALQSVAKLSREVDDIERVFCEFSNAYYLVYHNTLKESFPDAYDYASIRDQEAGNLWYYFHDPTWNKTHYPKSLDWVDTANAYYKAASKLLGEQANYSLVQQLFPLLNKNPWNRHENLLLHGALSTTLRSVALQDVPLFVAANSVVLDQVVYNIAAGKGIFGSKGSYVVNAFMKQVRDDFNNGMEFASFGETLEDILATQLVPGYKYIELTLMEGRESLPDDIRRNIEADMVKMLDRLSVAYNLAQIRYDLEQPFHKLSFFGVGLGKKSGILFEDYYQEEVASRSDEEVEEINARLLKIMRQYFDQYSQQIFNEQWYTMAELLLYKKREQDAVTYAKHSRDIFKNSFLDGKIVMSNADVKEVMSILNAAGFKVDDVKVQLVSPSDLQEAGQPKLSTDEMRFLQELIKRQMDDLRDMTRINQREQAYGAVVGQ</sequence>
<dbReference type="AlphaFoldDB" id="A0A368G360"/>
<dbReference type="GO" id="GO:0030970">
    <property type="term" value="P:retrograde protein transport, ER to cytosol"/>
    <property type="evidence" value="ECO:0007669"/>
    <property type="project" value="TreeGrafter"/>
</dbReference>
<dbReference type="EMBL" id="JOJR01000371">
    <property type="protein sequence ID" value="RCN38866.1"/>
    <property type="molecule type" value="Genomic_DNA"/>
</dbReference>
<dbReference type="CDD" id="cd06926">
    <property type="entry name" value="RNAP_II_RPB11"/>
    <property type="match status" value="1"/>
</dbReference>
<proteinExistence type="predicted"/>
<keyword evidence="11" id="KW-1185">Reference proteome</keyword>
<evidence type="ECO:0000313" key="11">
    <source>
        <dbReference type="Proteomes" id="UP000252519"/>
    </source>
</evidence>
<keyword evidence="3" id="KW-0240">DNA-directed RNA polymerase</keyword>
<dbReference type="InterPro" id="IPR037685">
    <property type="entry name" value="RBP11"/>
</dbReference>
<evidence type="ECO:0000256" key="2">
    <source>
        <dbReference type="ARBA" id="ARBA00004240"/>
    </source>
</evidence>
<accession>A0A368G360</accession>
<dbReference type="GO" id="GO:0003899">
    <property type="term" value="F:DNA-directed RNA polymerase activity"/>
    <property type="evidence" value="ECO:0007669"/>
    <property type="project" value="InterPro"/>
</dbReference>
<dbReference type="PANTHER" id="PTHR15414:SF5">
    <property type="entry name" value="PROTEIN OS-9"/>
    <property type="match status" value="1"/>
</dbReference>
<dbReference type="InterPro" id="IPR012913">
    <property type="entry name" value="OS9-like_dom"/>
</dbReference>
<dbReference type="SUPFAM" id="SSF50911">
    <property type="entry name" value="Mannose 6-phosphate receptor domain"/>
    <property type="match status" value="1"/>
</dbReference>
<dbReference type="InterPro" id="IPR009011">
    <property type="entry name" value="Man6P_isomerase_rcpt-bd_dom_sf"/>
</dbReference>
<dbReference type="GO" id="GO:0030968">
    <property type="term" value="P:endoplasmic reticulum unfolded protein response"/>
    <property type="evidence" value="ECO:0007669"/>
    <property type="project" value="InterPro"/>
</dbReference>
<gene>
    <name evidence="10" type="ORF">ANCCAN_15211</name>
</gene>
<dbReference type="PROSITE" id="PS51914">
    <property type="entry name" value="MRH"/>
    <property type="match status" value="1"/>
</dbReference>
<evidence type="ECO:0000256" key="4">
    <source>
        <dbReference type="ARBA" id="ARBA00022729"/>
    </source>
</evidence>
<comment type="caution">
    <text evidence="10">The sequence shown here is derived from an EMBL/GenBank/DDBJ whole genome shotgun (WGS) entry which is preliminary data.</text>
</comment>
<dbReference type="GO" id="GO:0006366">
    <property type="term" value="P:transcription by RNA polymerase II"/>
    <property type="evidence" value="ECO:0007669"/>
    <property type="project" value="InterPro"/>
</dbReference>
<keyword evidence="5" id="KW-0256">Endoplasmic reticulum</keyword>
<evidence type="ECO:0000259" key="9">
    <source>
        <dbReference type="PROSITE" id="PS51914"/>
    </source>
</evidence>
<dbReference type="Gene3D" id="2.70.130.10">
    <property type="entry name" value="Mannose-6-phosphate receptor binding domain"/>
    <property type="match status" value="1"/>
</dbReference>
<dbReference type="SUPFAM" id="SSF55257">
    <property type="entry name" value="RBP11-like subunits of RNA polymerase"/>
    <property type="match status" value="1"/>
</dbReference>
<reference evidence="10 11" key="1">
    <citation type="submission" date="2014-10" db="EMBL/GenBank/DDBJ databases">
        <title>Draft genome of the hookworm Ancylostoma caninum.</title>
        <authorList>
            <person name="Mitreva M."/>
        </authorList>
    </citation>
    <scope>NUCLEOTIDE SEQUENCE [LARGE SCALE GENOMIC DNA]</scope>
    <source>
        <strain evidence="10 11">Baltimore</strain>
    </source>
</reference>
<dbReference type="Proteomes" id="UP000252519">
    <property type="component" value="Unassembled WGS sequence"/>
</dbReference>
<dbReference type="Pfam" id="PF13656">
    <property type="entry name" value="RNA_pol_L_2"/>
    <property type="match status" value="1"/>
</dbReference>
<dbReference type="Pfam" id="PF07915">
    <property type="entry name" value="PRKCSH"/>
    <property type="match status" value="1"/>
</dbReference>
<keyword evidence="6" id="KW-1015">Disulfide bond</keyword>
<evidence type="ECO:0000256" key="5">
    <source>
        <dbReference type="ARBA" id="ARBA00022824"/>
    </source>
</evidence>